<keyword evidence="5 7" id="KW-1133">Transmembrane helix</keyword>
<sequence>MDVAVLATIVMVAALILFLIMGVPIAISIGLSSAMAMMVILPADVALVTCAQKMFTGLNSFPLLAIPFFVLAGNFMNNGGIAVRIVRLAEALCGKLPGPLAQSNIVANMFFGAISGSGNAAAAAMGGTIGPIEGERGYAKEYSAAVNIASAPTGMLIPPSNALIVFSTVGGSVSVAALFMGGYIPGILWGIAVMIVAGYMAKKRGYINTEKVSGRMKLQYFVQAIPSLILILIIIGGILSGIFTATEASGVAVVYAMVLSFIYKSITVRDLPRIILESAKTTVIIVFLIGVSSIMSWIMAYTSIPDIIATAMLALTNSKILTLIIINIVLLLVGTFMDPTPAILIFTPIFMPICVGFGMSPIHFGIMLVYNLCIGAITPPVGTVLFTGCKIGKVTIEQVIKTLLPYFVAIILVLLLVTYIPALSEFLPSLNGYI</sequence>
<feature type="transmembrane region" description="Helical" evidence="7">
    <location>
        <begin position="186"/>
        <end position="201"/>
    </location>
</feature>
<feature type="transmembrane region" description="Helical" evidence="7">
    <location>
        <begin position="342"/>
        <end position="362"/>
    </location>
</feature>
<dbReference type="RefSeq" id="WP_109732487.1">
    <property type="nucleotide sequence ID" value="NZ_BAAACK010000005.1"/>
</dbReference>
<dbReference type="Proteomes" id="UP000245845">
    <property type="component" value="Unassembled WGS sequence"/>
</dbReference>
<reference evidence="9 10" key="1">
    <citation type="submission" date="2018-05" db="EMBL/GenBank/DDBJ databases">
        <title>The Hungate 1000. A catalogue of reference genomes from the rumen microbiome.</title>
        <authorList>
            <person name="Kelly W."/>
        </authorList>
    </citation>
    <scope>NUCLEOTIDE SEQUENCE [LARGE SCALE GENOMIC DNA]</scope>
    <source>
        <strain evidence="9 10">NLAE-zl-C242</strain>
    </source>
</reference>
<protein>
    <submittedName>
        <fullName evidence="9">Tripartite ATP-independent transporter DctM subunit</fullName>
    </submittedName>
</protein>
<evidence type="ECO:0000256" key="2">
    <source>
        <dbReference type="ARBA" id="ARBA00022475"/>
    </source>
</evidence>
<evidence type="ECO:0000256" key="6">
    <source>
        <dbReference type="ARBA" id="ARBA00023136"/>
    </source>
</evidence>
<dbReference type="PIRSF" id="PIRSF006066">
    <property type="entry name" value="HI0050"/>
    <property type="match status" value="1"/>
</dbReference>
<evidence type="ECO:0000313" key="10">
    <source>
        <dbReference type="Proteomes" id="UP000245845"/>
    </source>
</evidence>
<gene>
    <name evidence="9" type="ORF">A8806_111111</name>
</gene>
<feature type="transmembrane region" description="Helical" evidence="7">
    <location>
        <begin position="368"/>
        <end position="391"/>
    </location>
</feature>
<proteinExistence type="predicted"/>
<feature type="transmembrane region" description="Helical" evidence="7">
    <location>
        <begin position="61"/>
        <end position="77"/>
    </location>
</feature>
<comment type="caution">
    <text evidence="9">The sequence shown here is derived from an EMBL/GenBank/DDBJ whole genome shotgun (WGS) entry which is preliminary data.</text>
</comment>
<keyword evidence="4 7" id="KW-0812">Transmembrane</keyword>
<dbReference type="OrthoDB" id="9785600at2"/>
<evidence type="ECO:0000256" key="1">
    <source>
        <dbReference type="ARBA" id="ARBA00004429"/>
    </source>
</evidence>
<feature type="transmembrane region" description="Helical" evidence="7">
    <location>
        <begin position="307"/>
        <end position="330"/>
    </location>
</feature>
<feature type="transmembrane region" description="Helical" evidence="7">
    <location>
        <begin position="6"/>
        <end position="27"/>
    </location>
</feature>
<evidence type="ECO:0000313" key="9">
    <source>
        <dbReference type="EMBL" id="PWJ27675.1"/>
    </source>
</evidence>
<evidence type="ECO:0000256" key="4">
    <source>
        <dbReference type="ARBA" id="ARBA00022692"/>
    </source>
</evidence>
<dbReference type="InterPro" id="IPR010656">
    <property type="entry name" value="DctM"/>
</dbReference>
<keyword evidence="10" id="KW-1185">Reference proteome</keyword>
<keyword evidence="3" id="KW-0997">Cell inner membrane</keyword>
<dbReference type="NCBIfam" id="TIGR00786">
    <property type="entry name" value="dctM"/>
    <property type="match status" value="1"/>
</dbReference>
<feature type="transmembrane region" description="Helical" evidence="7">
    <location>
        <begin position="403"/>
        <end position="422"/>
    </location>
</feature>
<evidence type="ECO:0000256" key="5">
    <source>
        <dbReference type="ARBA" id="ARBA00022989"/>
    </source>
</evidence>
<feature type="domain" description="TRAP C4-dicarboxylate transport system permease DctM subunit" evidence="8">
    <location>
        <begin position="13"/>
        <end position="423"/>
    </location>
</feature>
<dbReference type="GO" id="GO:0005886">
    <property type="term" value="C:plasma membrane"/>
    <property type="evidence" value="ECO:0007669"/>
    <property type="project" value="UniProtKB-SubCell"/>
</dbReference>
<feature type="transmembrane region" description="Helical" evidence="7">
    <location>
        <begin position="221"/>
        <end position="242"/>
    </location>
</feature>
<feature type="transmembrane region" description="Helical" evidence="7">
    <location>
        <begin position="278"/>
        <end position="301"/>
    </location>
</feature>
<comment type="subcellular location">
    <subcellularLocation>
        <location evidence="1">Cell inner membrane</location>
        <topology evidence="1">Multi-pass membrane protein</topology>
    </subcellularLocation>
</comment>
<organism evidence="9 10">
    <name type="scientific">Faecalicatena orotica</name>
    <dbReference type="NCBI Taxonomy" id="1544"/>
    <lineage>
        <taxon>Bacteria</taxon>
        <taxon>Bacillati</taxon>
        <taxon>Bacillota</taxon>
        <taxon>Clostridia</taxon>
        <taxon>Lachnospirales</taxon>
        <taxon>Lachnospiraceae</taxon>
        <taxon>Faecalicatena</taxon>
    </lineage>
</organism>
<evidence type="ECO:0000256" key="3">
    <source>
        <dbReference type="ARBA" id="ARBA00022519"/>
    </source>
</evidence>
<dbReference type="Pfam" id="PF06808">
    <property type="entry name" value="DctM"/>
    <property type="match status" value="1"/>
</dbReference>
<evidence type="ECO:0000256" key="7">
    <source>
        <dbReference type="SAM" id="Phobius"/>
    </source>
</evidence>
<dbReference type="AlphaFoldDB" id="A0A2Y9BIA6"/>
<keyword evidence="6 7" id="KW-0472">Membrane</keyword>
<dbReference type="GO" id="GO:0022857">
    <property type="term" value="F:transmembrane transporter activity"/>
    <property type="evidence" value="ECO:0007669"/>
    <property type="project" value="TreeGrafter"/>
</dbReference>
<feature type="transmembrane region" description="Helical" evidence="7">
    <location>
        <begin position="248"/>
        <end position="266"/>
    </location>
</feature>
<dbReference type="PANTHER" id="PTHR33362:SF2">
    <property type="entry name" value="TRAP TRANSPORTER LARGE PERMEASE PROTEIN"/>
    <property type="match status" value="1"/>
</dbReference>
<name>A0A2Y9BIA6_9FIRM</name>
<evidence type="ECO:0000259" key="8">
    <source>
        <dbReference type="Pfam" id="PF06808"/>
    </source>
</evidence>
<dbReference type="EMBL" id="QGDL01000011">
    <property type="protein sequence ID" value="PWJ27675.1"/>
    <property type="molecule type" value="Genomic_DNA"/>
</dbReference>
<dbReference type="PANTHER" id="PTHR33362">
    <property type="entry name" value="SIALIC ACID TRAP TRANSPORTER PERMEASE PROTEIN SIAT-RELATED"/>
    <property type="match status" value="1"/>
</dbReference>
<dbReference type="InterPro" id="IPR004681">
    <property type="entry name" value="TRAP_DctM"/>
</dbReference>
<accession>A0A2Y9BIA6</accession>
<keyword evidence="2" id="KW-1003">Cell membrane</keyword>